<keyword evidence="3" id="KW-1185">Reference proteome</keyword>
<gene>
    <name evidence="2" type="ORF">M9978_18905</name>
</gene>
<name>A0A9X2HLV3_9SPHN</name>
<protein>
    <submittedName>
        <fullName evidence="2">Uncharacterized protein</fullName>
    </submittedName>
</protein>
<feature type="compositionally biased region" description="Polar residues" evidence="1">
    <location>
        <begin position="7"/>
        <end position="16"/>
    </location>
</feature>
<feature type="region of interest" description="Disordered" evidence="1">
    <location>
        <begin position="1"/>
        <end position="51"/>
    </location>
</feature>
<organism evidence="2 3">
    <name type="scientific">Sphingomonas tagetis</name>
    <dbReference type="NCBI Taxonomy" id="2949092"/>
    <lineage>
        <taxon>Bacteria</taxon>
        <taxon>Pseudomonadati</taxon>
        <taxon>Pseudomonadota</taxon>
        <taxon>Alphaproteobacteria</taxon>
        <taxon>Sphingomonadales</taxon>
        <taxon>Sphingomonadaceae</taxon>
        <taxon>Sphingomonas</taxon>
    </lineage>
</organism>
<sequence>MVDENPVRTNLDQRPMSTADLANAGEPADVQATRAQNIEATSSTPLLPENETGELRRQWDVVQTGFVDEPRRAVEQADEMVASAMKRLAEVFAAERSELEGQWDRGDDVSTEDLRIALQRYRAFFDRLLSI</sequence>
<feature type="compositionally biased region" description="Polar residues" evidence="1">
    <location>
        <begin position="33"/>
        <end position="45"/>
    </location>
</feature>
<comment type="caution">
    <text evidence="2">The sequence shown here is derived from an EMBL/GenBank/DDBJ whole genome shotgun (WGS) entry which is preliminary data.</text>
</comment>
<dbReference type="RefSeq" id="WP_254296013.1">
    <property type="nucleotide sequence ID" value="NZ_JAMLDX010000019.1"/>
</dbReference>
<dbReference type="EMBL" id="JAMLDX010000019">
    <property type="protein sequence ID" value="MCP3732497.1"/>
    <property type="molecule type" value="Genomic_DNA"/>
</dbReference>
<evidence type="ECO:0000313" key="3">
    <source>
        <dbReference type="Proteomes" id="UP001139451"/>
    </source>
</evidence>
<accession>A0A9X2HLV3</accession>
<dbReference type="Proteomes" id="UP001139451">
    <property type="component" value="Unassembled WGS sequence"/>
</dbReference>
<dbReference type="AlphaFoldDB" id="A0A9X2HLV3"/>
<evidence type="ECO:0000256" key="1">
    <source>
        <dbReference type="SAM" id="MobiDB-lite"/>
    </source>
</evidence>
<reference evidence="2" key="1">
    <citation type="submission" date="2022-05" db="EMBL/GenBank/DDBJ databases">
        <title>Sphingomonas sp. strain MG17 Genome sequencing and assembly.</title>
        <authorList>
            <person name="Kim I."/>
        </authorList>
    </citation>
    <scope>NUCLEOTIDE SEQUENCE</scope>
    <source>
        <strain evidence="2">MG17</strain>
    </source>
</reference>
<proteinExistence type="predicted"/>
<evidence type="ECO:0000313" key="2">
    <source>
        <dbReference type="EMBL" id="MCP3732497.1"/>
    </source>
</evidence>